<reference evidence="1 2" key="1">
    <citation type="journal article" date="2019" name="Nat. Ecol. Evol.">
        <title>Megaphylogeny resolves global patterns of mushroom evolution.</title>
        <authorList>
            <person name="Varga T."/>
            <person name="Krizsan K."/>
            <person name="Foldi C."/>
            <person name="Dima B."/>
            <person name="Sanchez-Garcia M."/>
            <person name="Sanchez-Ramirez S."/>
            <person name="Szollosi G.J."/>
            <person name="Szarkandi J.G."/>
            <person name="Papp V."/>
            <person name="Albert L."/>
            <person name="Andreopoulos W."/>
            <person name="Angelini C."/>
            <person name="Antonin V."/>
            <person name="Barry K.W."/>
            <person name="Bougher N.L."/>
            <person name="Buchanan P."/>
            <person name="Buyck B."/>
            <person name="Bense V."/>
            <person name="Catcheside P."/>
            <person name="Chovatia M."/>
            <person name="Cooper J."/>
            <person name="Damon W."/>
            <person name="Desjardin D."/>
            <person name="Finy P."/>
            <person name="Geml J."/>
            <person name="Haridas S."/>
            <person name="Hughes K."/>
            <person name="Justo A."/>
            <person name="Karasinski D."/>
            <person name="Kautmanova I."/>
            <person name="Kiss B."/>
            <person name="Kocsube S."/>
            <person name="Kotiranta H."/>
            <person name="LaButti K.M."/>
            <person name="Lechner B.E."/>
            <person name="Liimatainen K."/>
            <person name="Lipzen A."/>
            <person name="Lukacs Z."/>
            <person name="Mihaltcheva S."/>
            <person name="Morgado L.N."/>
            <person name="Niskanen T."/>
            <person name="Noordeloos M.E."/>
            <person name="Ohm R.A."/>
            <person name="Ortiz-Santana B."/>
            <person name="Ovrebo C."/>
            <person name="Racz N."/>
            <person name="Riley R."/>
            <person name="Savchenko A."/>
            <person name="Shiryaev A."/>
            <person name="Soop K."/>
            <person name="Spirin V."/>
            <person name="Szebenyi C."/>
            <person name="Tomsovsky M."/>
            <person name="Tulloss R.E."/>
            <person name="Uehling J."/>
            <person name="Grigoriev I.V."/>
            <person name="Vagvolgyi C."/>
            <person name="Papp T."/>
            <person name="Martin F.M."/>
            <person name="Miettinen O."/>
            <person name="Hibbett D.S."/>
            <person name="Nagy L.G."/>
        </authorList>
    </citation>
    <scope>NUCLEOTIDE SEQUENCE [LARGE SCALE GENOMIC DNA]</scope>
    <source>
        <strain evidence="1 2">NL-1719</strain>
    </source>
</reference>
<organism evidence="1 2">
    <name type="scientific">Pluteus cervinus</name>
    <dbReference type="NCBI Taxonomy" id="181527"/>
    <lineage>
        <taxon>Eukaryota</taxon>
        <taxon>Fungi</taxon>
        <taxon>Dikarya</taxon>
        <taxon>Basidiomycota</taxon>
        <taxon>Agaricomycotina</taxon>
        <taxon>Agaricomycetes</taxon>
        <taxon>Agaricomycetidae</taxon>
        <taxon>Agaricales</taxon>
        <taxon>Pluteineae</taxon>
        <taxon>Pluteaceae</taxon>
        <taxon>Pluteus</taxon>
    </lineage>
</organism>
<protein>
    <submittedName>
        <fullName evidence="1">Uncharacterized protein</fullName>
    </submittedName>
</protein>
<dbReference type="Proteomes" id="UP000308600">
    <property type="component" value="Unassembled WGS sequence"/>
</dbReference>
<evidence type="ECO:0000313" key="2">
    <source>
        <dbReference type="Proteomes" id="UP000308600"/>
    </source>
</evidence>
<gene>
    <name evidence="1" type="ORF">BDN72DRAFT_829758</name>
</gene>
<keyword evidence="2" id="KW-1185">Reference proteome</keyword>
<accession>A0ACD3BGD2</accession>
<name>A0ACD3BGD2_9AGAR</name>
<sequence>MCISTPRKNIKRNEKFDFSGPRPSRRVIEQNCLFEVSNPHVIVLRLPIGICSGSRSARVNIRCRKPIRCQPNALSRWPHRRSLTLSCAVFAPVLRPAMRPTPRLLTGRCLQTSLLPPERIYHFFPLLPLT</sequence>
<proteinExistence type="predicted"/>
<dbReference type="EMBL" id="ML208259">
    <property type="protein sequence ID" value="TFK76622.1"/>
    <property type="molecule type" value="Genomic_DNA"/>
</dbReference>
<evidence type="ECO:0000313" key="1">
    <source>
        <dbReference type="EMBL" id="TFK76622.1"/>
    </source>
</evidence>